<keyword evidence="2" id="KW-0813">Transport</keyword>
<dbReference type="Pfam" id="PF08473">
    <property type="entry name" value="VGCC_alpha2"/>
    <property type="match status" value="1"/>
</dbReference>
<organism evidence="18 19">
    <name type="scientific">Orchesella dallaii</name>
    <dbReference type="NCBI Taxonomy" id="48710"/>
    <lineage>
        <taxon>Eukaryota</taxon>
        <taxon>Metazoa</taxon>
        <taxon>Ecdysozoa</taxon>
        <taxon>Arthropoda</taxon>
        <taxon>Hexapoda</taxon>
        <taxon>Collembola</taxon>
        <taxon>Entomobryomorpha</taxon>
        <taxon>Entomobryoidea</taxon>
        <taxon>Orchesellidae</taxon>
        <taxon>Orchesellinae</taxon>
        <taxon>Orchesella</taxon>
    </lineage>
</organism>
<feature type="signal peptide" evidence="16">
    <location>
        <begin position="1"/>
        <end position="22"/>
    </location>
</feature>
<keyword evidence="4" id="KW-0107">Calcium channel</keyword>
<dbReference type="InterPro" id="IPR013680">
    <property type="entry name" value="VDCC_a2/dsu"/>
</dbReference>
<evidence type="ECO:0000256" key="4">
    <source>
        <dbReference type="ARBA" id="ARBA00022673"/>
    </source>
</evidence>
<comment type="subcellular location">
    <subcellularLocation>
        <location evidence="1">Membrane</location>
        <topology evidence="1">Single-pass type I membrane protein</topology>
    </subcellularLocation>
</comment>
<dbReference type="Pfam" id="PF08399">
    <property type="entry name" value="VWA_N"/>
    <property type="match status" value="1"/>
</dbReference>
<dbReference type="InterPro" id="IPR051173">
    <property type="entry name" value="Ca_channel_alpha-2/delta"/>
</dbReference>
<keyword evidence="8" id="KW-0106">Calcium</keyword>
<dbReference type="SUPFAM" id="SSF53300">
    <property type="entry name" value="vWA-like"/>
    <property type="match status" value="1"/>
</dbReference>
<evidence type="ECO:0000256" key="5">
    <source>
        <dbReference type="ARBA" id="ARBA00022692"/>
    </source>
</evidence>
<evidence type="ECO:0000313" key="18">
    <source>
        <dbReference type="EMBL" id="CAL8108692.1"/>
    </source>
</evidence>
<evidence type="ECO:0000256" key="15">
    <source>
        <dbReference type="ARBA" id="ARBA00023303"/>
    </source>
</evidence>
<dbReference type="Gene3D" id="3.40.50.410">
    <property type="entry name" value="von Willebrand factor, type A domain"/>
    <property type="match status" value="1"/>
</dbReference>
<keyword evidence="6" id="KW-0479">Metal-binding</keyword>
<evidence type="ECO:0000256" key="16">
    <source>
        <dbReference type="SAM" id="SignalP"/>
    </source>
</evidence>
<evidence type="ECO:0000256" key="2">
    <source>
        <dbReference type="ARBA" id="ARBA00022448"/>
    </source>
</evidence>
<sequence>MGWLNNLTLIIILVIPLYPTYQQSSKSQHSSHHHAQASKQDNKGIPKQILENWASNFGGQLFQFGVSVTKYNELQARFSTAPEIDVRPMNLATLITDIVKDMNDNLKEKVDAIKKIMNWAEEKALEFYERDPSTREKPKGPVYNSKKSKVRIEDSKDCSDTPEDVLCLTPDDHFNNYVNTNVSSVHVPTSIFEEKEDVLESIGWSTNMDQTFLSNYNLNPTLSYQYFGSATGFLRHYPAMMWPNNNSDRADPDLYDCRTRPWYVQAANSPKNMFILHDVSGSMTGIRREIAKHVVNQLLDTLTENDYVNVYNFSDTTTPVVPCLKNRLVQANLENVRELKVGLEQDHTAGIANFTSALNTAFDVLEKARKEAASSHCNQAIMIITDGAPFHFEEIFKNRQNPEHYVRVFTYLIGREVTEKREVLWMACANRGYFTHVSTLSEVQEKVLKYMPVMSRPMVIYKKHEEAWTPVYAHIAMSPIRSRRTYWLLRFRSKAQMEEYYPPSPKPKDPMEPFDFVISASVPVFDNRNSTERIAIFLGVAGTDIPIKELRKIASPFKLGVNGYAFMVNNNGYIVFHPDWRPVFNGRLLKPNYNTVDLTEVELVDRDNNVRNNDSMLLEMRNDMIEEERGYRKGLKVRVQQDNFTMAVDDVVKDDVYVPYYKLRVRKMRDDFRRVTIRRQVYEFQRVKMINQHNPRENMITPYTLAIAVPENANRFIGELEIRLQDENILSYFDKTNEPRKWKINPDWSYCEYIRGGKTFETKEDLLLHFLEKIQGATPSWPWRNTRIGIRYRHQAHQAGVGGESRWHSEAEIYECEKELVQSLVFDANVTKIFNEMNLWKFNKNDKDLLQMNGVTMAFIATRTGLTRWMDFTTNQEGPSANPEKSSNDTEWFITGNSGATNELWYKRAVERYEHDPESFVYTVPFDAGTRNNSKVTATRAIFVKKNGIQAPVAVVGVQFSHAKWTKRFLDITSGQYDSRSHGTDLKRNCDNGEFDCFVLDDNGFILVSENHEDTGKFFGEVDGMVMEMLVNSDVYKRVRVVDYQAVCLQAVAKTNFASVLSTPLTHVTSLFNWFIAHLAWVILQLNLHSIVNPDYASVLAEMSQDDIPHRVEEEEIDHTLPPYIELASINKTRLRPCDKETFLYTYGSSYNTHNFSYHGLLTKCGHSGCDGYFNVHYIPHTNLILVVTDGRCRCGLNSTTIRQREVQYKTVFSKKLEPEEDEDPMLSVRPGEVCRTPKPTLHRKRPPVCTNYNPEEEYIREDCGGGSRGMGRMLVIVLMSSVLLLL</sequence>
<feature type="domain" description="VWFA" evidence="17">
    <location>
        <begin position="272"/>
        <end position="458"/>
    </location>
</feature>
<keyword evidence="3" id="KW-0109">Calcium transport</keyword>
<comment type="caution">
    <text evidence="18">The sequence shown here is derived from an EMBL/GenBank/DDBJ whole genome shotgun (WGS) entry which is preliminary data.</text>
</comment>
<accession>A0ABP1QU16</accession>
<keyword evidence="11" id="KW-0406">Ion transport</keyword>
<evidence type="ECO:0000256" key="14">
    <source>
        <dbReference type="ARBA" id="ARBA00023180"/>
    </source>
</evidence>
<dbReference type="InterPro" id="IPR013608">
    <property type="entry name" value="VWA_N"/>
</dbReference>
<dbReference type="InterPro" id="IPR002035">
    <property type="entry name" value="VWF_A"/>
</dbReference>
<dbReference type="Pfam" id="PF00092">
    <property type="entry name" value="VWA"/>
    <property type="match status" value="1"/>
</dbReference>
<dbReference type="Gene3D" id="3.30.450.20">
    <property type="entry name" value="PAS domain"/>
    <property type="match status" value="1"/>
</dbReference>
<keyword evidence="5" id="KW-0812">Transmembrane</keyword>
<evidence type="ECO:0000256" key="9">
    <source>
        <dbReference type="ARBA" id="ARBA00022882"/>
    </source>
</evidence>
<keyword evidence="12" id="KW-0472">Membrane</keyword>
<evidence type="ECO:0000256" key="11">
    <source>
        <dbReference type="ARBA" id="ARBA00023065"/>
    </source>
</evidence>
<dbReference type="PANTHER" id="PTHR10166:SF37">
    <property type="entry name" value="STOLID, ISOFORM H"/>
    <property type="match status" value="1"/>
</dbReference>
<name>A0ABP1QU16_9HEXA</name>
<keyword evidence="9" id="KW-0851">Voltage-gated channel</keyword>
<evidence type="ECO:0000256" key="10">
    <source>
        <dbReference type="ARBA" id="ARBA00022989"/>
    </source>
</evidence>
<dbReference type="Proteomes" id="UP001642540">
    <property type="component" value="Unassembled WGS sequence"/>
</dbReference>
<keyword evidence="10" id="KW-1133">Transmembrane helix</keyword>
<dbReference type="EMBL" id="CAXLJM020000040">
    <property type="protein sequence ID" value="CAL8108692.1"/>
    <property type="molecule type" value="Genomic_DNA"/>
</dbReference>
<dbReference type="InterPro" id="IPR036465">
    <property type="entry name" value="vWFA_dom_sf"/>
</dbReference>
<dbReference type="PROSITE" id="PS50234">
    <property type="entry name" value="VWFA"/>
    <property type="match status" value="1"/>
</dbReference>
<evidence type="ECO:0000256" key="6">
    <source>
        <dbReference type="ARBA" id="ARBA00022723"/>
    </source>
</evidence>
<proteinExistence type="predicted"/>
<dbReference type="PANTHER" id="PTHR10166">
    <property type="entry name" value="VOLTAGE-DEPENDENT CALCIUM CHANNEL SUBUNIT ALPHA-2/DELTA-RELATED"/>
    <property type="match status" value="1"/>
</dbReference>
<keyword evidence="13" id="KW-1015">Disulfide bond</keyword>
<keyword evidence="19" id="KW-1185">Reference proteome</keyword>
<keyword evidence="14" id="KW-0325">Glycoprotein</keyword>
<evidence type="ECO:0000256" key="3">
    <source>
        <dbReference type="ARBA" id="ARBA00022568"/>
    </source>
</evidence>
<evidence type="ECO:0000256" key="1">
    <source>
        <dbReference type="ARBA" id="ARBA00004479"/>
    </source>
</evidence>
<evidence type="ECO:0000256" key="8">
    <source>
        <dbReference type="ARBA" id="ARBA00022837"/>
    </source>
</evidence>
<dbReference type="SMART" id="SM00327">
    <property type="entry name" value="VWA"/>
    <property type="match status" value="1"/>
</dbReference>
<feature type="chain" id="PRO_5045043797" description="VWFA domain-containing protein" evidence="16">
    <location>
        <begin position="23"/>
        <end position="1287"/>
    </location>
</feature>
<evidence type="ECO:0000256" key="12">
    <source>
        <dbReference type="ARBA" id="ARBA00023136"/>
    </source>
</evidence>
<reference evidence="18 19" key="1">
    <citation type="submission" date="2024-08" db="EMBL/GenBank/DDBJ databases">
        <authorList>
            <person name="Cucini C."/>
            <person name="Frati F."/>
        </authorList>
    </citation>
    <scope>NUCLEOTIDE SEQUENCE [LARGE SCALE GENOMIC DNA]</scope>
</reference>
<keyword evidence="15" id="KW-0407">Ion channel</keyword>
<evidence type="ECO:0000259" key="17">
    <source>
        <dbReference type="PROSITE" id="PS50234"/>
    </source>
</evidence>
<evidence type="ECO:0000256" key="13">
    <source>
        <dbReference type="ARBA" id="ARBA00023157"/>
    </source>
</evidence>
<evidence type="ECO:0000313" key="19">
    <source>
        <dbReference type="Proteomes" id="UP001642540"/>
    </source>
</evidence>
<protein>
    <recommendedName>
        <fullName evidence="17">VWFA domain-containing protein</fullName>
    </recommendedName>
</protein>
<keyword evidence="7 16" id="KW-0732">Signal</keyword>
<evidence type="ECO:0000256" key="7">
    <source>
        <dbReference type="ARBA" id="ARBA00022729"/>
    </source>
</evidence>
<gene>
    <name evidence="18" type="ORF">ODALV1_LOCUS13062</name>
</gene>